<sequence length="178" mass="19540">MELSVGFLDYVVRTLEEHLTKPVLASWVTAELETVRECAVKICRATSHDAEWSQTIFCVADMLTSIRVMVESSAAASVVPCRLLAGRHGGDLDLVVETSMLTTAWDASQKSQTGALRFHQELNCSVKVLQRVRAMLAPPPDSGLDTFLVSAIGLYRAMSVYAFALSVRSADEFEAGWR</sequence>
<dbReference type="Proteomes" id="UP001178507">
    <property type="component" value="Unassembled WGS sequence"/>
</dbReference>
<comment type="caution">
    <text evidence="1">The sequence shown here is derived from an EMBL/GenBank/DDBJ whole genome shotgun (WGS) entry which is preliminary data.</text>
</comment>
<protein>
    <submittedName>
        <fullName evidence="1">Uncharacterized protein</fullName>
    </submittedName>
</protein>
<evidence type="ECO:0000313" key="1">
    <source>
        <dbReference type="EMBL" id="CAJ1382743.1"/>
    </source>
</evidence>
<gene>
    <name evidence="1" type="ORF">EVOR1521_LOCUS10062</name>
</gene>
<keyword evidence="2" id="KW-1185">Reference proteome</keyword>
<accession>A0AA36MXW6</accession>
<reference evidence="1" key="1">
    <citation type="submission" date="2023-08" db="EMBL/GenBank/DDBJ databases">
        <authorList>
            <person name="Chen Y."/>
            <person name="Shah S."/>
            <person name="Dougan E. K."/>
            <person name="Thang M."/>
            <person name="Chan C."/>
        </authorList>
    </citation>
    <scope>NUCLEOTIDE SEQUENCE</scope>
</reference>
<dbReference type="EMBL" id="CAUJNA010000941">
    <property type="protein sequence ID" value="CAJ1382743.1"/>
    <property type="molecule type" value="Genomic_DNA"/>
</dbReference>
<proteinExistence type="predicted"/>
<dbReference type="AlphaFoldDB" id="A0AA36MXW6"/>
<name>A0AA36MXW6_9DINO</name>
<organism evidence="1 2">
    <name type="scientific">Effrenium voratum</name>
    <dbReference type="NCBI Taxonomy" id="2562239"/>
    <lineage>
        <taxon>Eukaryota</taxon>
        <taxon>Sar</taxon>
        <taxon>Alveolata</taxon>
        <taxon>Dinophyceae</taxon>
        <taxon>Suessiales</taxon>
        <taxon>Symbiodiniaceae</taxon>
        <taxon>Effrenium</taxon>
    </lineage>
</organism>
<evidence type="ECO:0000313" key="2">
    <source>
        <dbReference type="Proteomes" id="UP001178507"/>
    </source>
</evidence>